<evidence type="ECO:0000313" key="2">
    <source>
        <dbReference type="EMBL" id="PJA63605.1"/>
    </source>
</evidence>
<dbReference type="Proteomes" id="UP000230941">
    <property type="component" value="Unassembled WGS sequence"/>
</dbReference>
<sequence length="327" mass="39220">MKFKVKYTKLGNQFFFISNLTEWHFSCRKSYNRKWIEETGPLNYQEKEALREFSRIMRKYTFRQKNKVDVYLGIPFITFSNILVWKKIIKWVNKKEYPRIKEIFAIFSPRFEKIWQSNYKRLNEIKSKLKRELGKEKNIEILKIFSTLFNNKELLNKDIEIYLLLSPQKEWMGGGANIGPKSITLECSDIKGNNLSRSLLIIFHEIAHLFEQKGFNLLLKRYINNLNKEEKERIKKSKVYQEVKDTKIIINEMTASSLLPEGYLSKRLTGKKILKSPVKKQRTFKGLRHYAAYCLYPLIKEYVEQQKPFDDIFIQKTFQLFKKFEGL</sequence>
<name>A0A2M7YKU7_9BACT</name>
<gene>
    <name evidence="2" type="ORF">CO160_02760</name>
</gene>
<evidence type="ECO:0000313" key="3">
    <source>
        <dbReference type="Proteomes" id="UP000230941"/>
    </source>
</evidence>
<comment type="caution">
    <text evidence="2">The sequence shown here is derived from an EMBL/GenBank/DDBJ whole genome shotgun (WGS) entry which is preliminary data.</text>
</comment>
<dbReference type="AlphaFoldDB" id="A0A2M7YKU7"/>
<reference evidence="3" key="1">
    <citation type="submission" date="2017-09" db="EMBL/GenBank/DDBJ databases">
        <title>Depth-based differentiation of microbial function through sediment-hosted aquifers and enrichment of novel symbionts in the deep terrestrial subsurface.</title>
        <authorList>
            <person name="Probst A.J."/>
            <person name="Ladd B."/>
            <person name="Jarett J.K."/>
            <person name="Geller-Mcgrath D.E."/>
            <person name="Sieber C.M.K."/>
            <person name="Emerson J.B."/>
            <person name="Anantharaman K."/>
            <person name="Thomas B.C."/>
            <person name="Malmstrom R."/>
            <person name="Stieglmeier M."/>
            <person name="Klingl A."/>
            <person name="Woyke T."/>
            <person name="Ryan C.M."/>
            <person name="Banfield J.F."/>
        </authorList>
    </citation>
    <scope>NUCLEOTIDE SEQUENCE [LARGE SCALE GENOMIC DNA]</scope>
</reference>
<dbReference type="EMBL" id="PFWG01000061">
    <property type="protein sequence ID" value="PJA63605.1"/>
    <property type="molecule type" value="Genomic_DNA"/>
</dbReference>
<evidence type="ECO:0000256" key="1">
    <source>
        <dbReference type="SAM" id="Phobius"/>
    </source>
</evidence>
<organism evidence="2 3">
    <name type="scientific">Candidatus Portnoybacteria bacterium CG_4_9_14_3_um_filter_43_11</name>
    <dbReference type="NCBI Taxonomy" id="1974805"/>
    <lineage>
        <taxon>Bacteria</taxon>
        <taxon>Candidatus Portnoyibacteriota</taxon>
    </lineage>
</organism>
<keyword evidence="1" id="KW-0472">Membrane</keyword>
<accession>A0A2M7YKU7</accession>
<protein>
    <submittedName>
        <fullName evidence="2">Uncharacterized protein</fullName>
    </submittedName>
</protein>
<proteinExistence type="predicted"/>
<keyword evidence="1" id="KW-0812">Transmembrane</keyword>
<keyword evidence="1" id="KW-1133">Transmembrane helix</keyword>
<feature type="transmembrane region" description="Helical" evidence="1">
    <location>
        <begin position="68"/>
        <end position="85"/>
    </location>
</feature>